<dbReference type="OrthoDB" id="9966463at2"/>
<evidence type="ECO:0000313" key="1">
    <source>
        <dbReference type="EMBL" id="SUO97706.1"/>
    </source>
</evidence>
<dbReference type="EMBL" id="UHIC01000001">
    <property type="protein sequence ID" value="SUO97706.1"/>
    <property type="molecule type" value="Genomic_DNA"/>
</dbReference>
<gene>
    <name evidence="1" type="ORF">NCTC13337_02576</name>
</gene>
<proteinExistence type="predicted"/>
<name>A0A380N0B5_9GAMM</name>
<keyword evidence="2" id="KW-1185">Reference proteome</keyword>
<sequence length="72" mass="8054">MTKKAVWDIDTVLNRHGLLLLKLWLQAAKQTGLSKEESRAVLQEATKGGYLHLVETLKNHSISTHQSSNKTS</sequence>
<accession>A0A380N0B5</accession>
<evidence type="ECO:0000313" key="2">
    <source>
        <dbReference type="Proteomes" id="UP000254601"/>
    </source>
</evidence>
<dbReference type="Proteomes" id="UP000254601">
    <property type="component" value="Unassembled WGS sequence"/>
</dbReference>
<reference evidence="1 2" key="1">
    <citation type="submission" date="2018-06" db="EMBL/GenBank/DDBJ databases">
        <authorList>
            <consortium name="Pathogen Informatics"/>
            <person name="Doyle S."/>
        </authorList>
    </citation>
    <scope>NUCLEOTIDE SEQUENCE [LARGE SCALE GENOMIC DNA]</scope>
    <source>
        <strain evidence="1 2">NCTC13337</strain>
    </source>
</reference>
<protein>
    <submittedName>
        <fullName evidence="1">Uncharacterized protein</fullName>
    </submittedName>
</protein>
<organism evidence="1 2">
    <name type="scientific">Suttonella ornithocola</name>
    <dbReference type="NCBI Taxonomy" id="279832"/>
    <lineage>
        <taxon>Bacteria</taxon>
        <taxon>Pseudomonadati</taxon>
        <taxon>Pseudomonadota</taxon>
        <taxon>Gammaproteobacteria</taxon>
        <taxon>Cardiobacteriales</taxon>
        <taxon>Cardiobacteriaceae</taxon>
        <taxon>Suttonella</taxon>
    </lineage>
</organism>
<dbReference type="AlphaFoldDB" id="A0A380N0B5"/>
<dbReference type="RefSeq" id="WP_072577097.1">
    <property type="nucleotide sequence ID" value="NZ_LWHB01000132.1"/>
</dbReference>